<name>A0A8X6QHM0_NEPPI</name>
<protein>
    <submittedName>
        <fullName evidence="1">Uncharacterized protein</fullName>
    </submittedName>
</protein>
<dbReference type="Proteomes" id="UP000887013">
    <property type="component" value="Unassembled WGS sequence"/>
</dbReference>
<keyword evidence="2" id="KW-1185">Reference proteome</keyword>
<reference evidence="1" key="1">
    <citation type="submission" date="2020-08" db="EMBL/GenBank/DDBJ databases">
        <title>Multicomponent nature underlies the extraordinary mechanical properties of spider dragline silk.</title>
        <authorList>
            <person name="Kono N."/>
            <person name="Nakamura H."/>
            <person name="Mori M."/>
            <person name="Yoshida Y."/>
            <person name="Ohtoshi R."/>
            <person name="Malay A.D."/>
            <person name="Moran D.A.P."/>
            <person name="Tomita M."/>
            <person name="Numata K."/>
            <person name="Arakawa K."/>
        </authorList>
    </citation>
    <scope>NUCLEOTIDE SEQUENCE</scope>
</reference>
<dbReference type="OrthoDB" id="6445631at2759"/>
<organism evidence="1 2">
    <name type="scientific">Nephila pilipes</name>
    <name type="common">Giant wood spider</name>
    <name type="synonym">Nephila maculata</name>
    <dbReference type="NCBI Taxonomy" id="299642"/>
    <lineage>
        <taxon>Eukaryota</taxon>
        <taxon>Metazoa</taxon>
        <taxon>Ecdysozoa</taxon>
        <taxon>Arthropoda</taxon>
        <taxon>Chelicerata</taxon>
        <taxon>Arachnida</taxon>
        <taxon>Araneae</taxon>
        <taxon>Araneomorphae</taxon>
        <taxon>Entelegynae</taxon>
        <taxon>Araneoidea</taxon>
        <taxon>Nephilidae</taxon>
        <taxon>Nephila</taxon>
    </lineage>
</organism>
<proteinExistence type="predicted"/>
<sequence>MHKRANSHARILIFYQNGFLPINSSHKEFPMENKRLDPHKRRLMSFQQFMIESSGKDSRASDCCGSTAHQKRLECFRSNRHPISMKIFQFLLFVYRLGSSSSLVSCPLIAFVCTCSCISD</sequence>
<dbReference type="EMBL" id="BMAW01128705">
    <property type="protein sequence ID" value="GFU27106.1"/>
    <property type="molecule type" value="Genomic_DNA"/>
</dbReference>
<dbReference type="AlphaFoldDB" id="A0A8X6QHM0"/>
<gene>
    <name evidence="1" type="primary">AVEN_225219_1</name>
    <name evidence="1" type="ORF">NPIL_575081</name>
</gene>
<evidence type="ECO:0000313" key="2">
    <source>
        <dbReference type="Proteomes" id="UP000887013"/>
    </source>
</evidence>
<evidence type="ECO:0000313" key="1">
    <source>
        <dbReference type="EMBL" id="GFU27106.1"/>
    </source>
</evidence>
<comment type="caution">
    <text evidence="1">The sequence shown here is derived from an EMBL/GenBank/DDBJ whole genome shotgun (WGS) entry which is preliminary data.</text>
</comment>
<accession>A0A8X6QHM0</accession>